<feature type="transmembrane region" description="Helical" evidence="9">
    <location>
        <begin position="685"/>
        <end position="707"/>
    </location>
</feature>
<dbReference type="Pfam" id="PF08312">
    <property type="entry name" value="cwf21"/>
    <property type="match status" value="1"/>
</dbReference>
<dbReference type="SMART" id="SM01115">
    <property type="entry name" value="cwf21"/>
    <property type="match status" value="1"/>
</dbReference>
<keyword evidence="3" id="KW-0507">mRNA processing</keyword>
<feature type="compositionally biased region" description="Low complexity" evidence="8">
    <location>
        <begin position="486"/>
        <end position="512"/>
    </location>
</feature>
<evidence type="ECO:0000313" key="12">
    <source>
        <dbReference type="EMBL" id="KAG3213538.1"/>
    </source>
</evidence>
<feature type="compositionally biased region" description="Gly residues" evidence="8">
    <location>
        <begin position="42"/>
        <end position="54"/>
    </location>
</feature>
<evidence type="ECO:0000313" key="11">
    <source>
        <dbReference type="EMBL" id="KAG2861615.1"/>
    </source>
</evidence>
<feature type="domain" description="CWF21" evidence="10">
    <location>
        <begin position="64"/>
        <end position="109"/>
    </location>
</feature>
<keyword evidence="5" id="KW-0508">mRNA splicing</keyword>
<dbReference type="PANTHER" id="PTHR36562">
    <property type="entry name" value="SERINE/ARGININE REPETITIVE MATRIX 2"/>
    <property type="match status" value="1"/>
</dbReference>
<dbReference type="VEuPathDB" id="FungiDB:PC110_g18080"/>
<reference evidence="12" key="1">
    <citation type="submission" date="2018-05" db="EMBL/GenBank/DDBJ databases">
        <title>Effector identification in a new, highly contiguous assembly of the strawberry crown rot pathogen Phytophthora cactorum.</title>
        <authorList>
            <person name="Armitage A.D."/>
            <person name="Nellist C.F."/>
            <person name="Bates H."/>
            <person name="Vickerstaff R.J."/>
            <person name="Harrison R.J."/>
        </authorList>
    </citation>
    <scope>NUCLEOTIDE SEQUENCE</scope>
    <source>
        <strain evidence="11">15-7</strain>
        <strain evidence="12">P421</strain>
    </source>
</reference>
<gene>
    <name evidence="11" type="ORF">PC113_g7025</name>
    <name evidence="12" type="ORF">PC129_g15529</name>
</gene>
<dbReference type="GO" id="GO:0005681">
    <property type="term" value="C:spliceosomal complex"/>
    <property type="evidence" value="ECO:0007669"/>
    <property type="project" value="UniProtKB-KW"/>
</dbReference>
<evidence type="ECO:0000256" key="5">
    <source>
        <dbReference type="ARBA" id="ARBA00023187"/>
    </source>
</evidence>
<feature type="region of interest" description="Disordered" evidence="8">
    <location>
        <begin position="724"/>
        <end position="805"/>
    </location>
</feature>
<feature type="compositionally biased region" description="Low complexity" evidence="8">
    <location>
        <begin position="522"/>
        <end position="543"/>
    </location>
</feature>
<feature type="transmembrane region" description="Helical" evidence="9">
    <location>
        <begin position="569"/>
        <end position="590"/>
    </location>
</feature>
<organism evidence="12 13">
    <name type="scientific">Phytophthora cactorum</name>
    <dbReference type="NCBI Taxonomy" id="29920"/>
    <lineage>
        <taxon>Eukaryota</taxon>
        <taxon>Sar</taxon>
        <taxon>Stramenopiles</taxon>
        <taxon>Oomycota</taxon>
        <taxon>Peronosporomycetes</taxon>
        <taxon>Peronosporales</taxon>
        <taxon>Peronosporaceae</taxon>
        <taxon>Phytophthora</taxon>
    </lineage>
</organism>
<proteinExistence type="inferred from homology"/>
<feature type="compositionally biased region" description="Basic and acidic residues" evidence="8">
    <location>
        <begin position="223"/>
        <end position="241"/>
    </location>
</feature>
<dbReference type="AlphaFoldDB" id="A0A8T1HNP5"/>
<feature type="compositionally biased region" description="Basic and acidic residues" evidence="8">
    <location>
        <begin position="108"/>
        <end position="141"/>
    </location>
</feature>
<feature type="compositionally biased region" description="Basic and acidic residues" evidence="8">
    <location>
        <begin position="159"/>
        <end position="198"/>
    </location>
</feature>
<dbReference type="InterPro" id="IPR051372">
    <property type="entry name" value="CWC21"/>
</dbReference>
<feature type="region of interest" description="Disordered" evidence="8">
    <location>
        <begin position="108"/>
        <end position="545"/>
    </location>
</feature>
<keyword evidence="9" id="KW-1133">Transmembrane helix</keyword>
<evidence type="ECO:0000256" key="1">
    <source>
        <dbReference type="ARBA" id="ARBA00004123"/>
    </source>
</evidence>
<feature type="coiled-coil region" evidence="7">
    <location>
        <begin position="598"/>
        <end position="625"/>
    </location>
</feature>
<name>A0A8T1HNP5_9STRA</name>
<dbReference type="Proteomes" id="UP000760860">
    <property type="component" value="Unassembled WGS sequence"/>
</dbReference>
<evidence type="ECO:0000256" key="2">
    <source>
        <dbReference type="ARBA" id="ARBA00005954"/>
    </source>
</evidence>
<comment type="similarity">
    <text evidence="2">Belongs to the CWC21 family.</text>
</comment>
<comment type="caution">
    <text evidence="12">The sequence shown here is derived from an EMBL/GenBank/DDBJ whole genome shotgun (WGS) entry which is preliminary data.</text>
</comment>
<evidence type="ECO:0000256" key="7">
    <source>
        <dbReference type="SAM" id="Coils"/>
    </source>
</evidence>
<evidence type="ECO:0000313" key="13">
    <source>
        <dbReference type="Proteomes" id="UP000760860"/>
    </source>
</evidence>
<dbReference type="CDD" id="cd21372">
    <property type="entry name" value="cwf21_CWC21-like"/>
    <property type="match status" value="1"/>
</dbReference>
<feature type="compositionally biased region" description="Low complexity" evidence="8">
    <location>
        <begin position="205"/>
        <end position="218"/>
    </location>
</feature>
<feature type="compositionally biased region" description="Basic residues" evidence="8">
    <location>
        <begin position="278"/>
        <end position="294"/>
    </location>
</feature>
<keyword evidence="9" id="KW-0812">Transmembrane</keyword>
<dbReference type="GO" id="GO:0006397">
    <property type="term" value="P:mRNA processing"/>
    <property type="evidence" value="ECO:0007669"/>
    <property type="project" value="UniProtKB-KW"/>
</dbReference>
<accession>A0A8T1HNP5</accession>
<keyword evidence="6" id="KW-0539">Nucleus</keyword>
<sequence length="805" mass="88661">MYNGIGLRTVRGSGTNGYVQRNLSYVNASRTRQMLARNQRGGSSGDFGSRGGGRNRPPPNPDILLHEQKRKVELQLLEMSLEMEDRGCDPEEIQDKVKRERERLLARLNDAGDRGREKAKDSESSHARQKRKEEENKRIKDAFGIATDYVAGESFDPEMQERRRQERKERRDLEWKEREEARQLRLKAREEREETMKARRERFRSPYSRSRSRSASCSRRSRSPGDRCSRDRRSRGRDSKFSPRSAVAERPSRRSSSTAERKRRSVSSSSSGSSRSSSRSRSRSRGRKARKGKHGEKDSTARQKKTKRSRSSSNSESDSGSDRNRNSSRGRGGSREKKAKITKGKVKEEKLSISVSPARSAVRNGERKVLNLSGCSASAVANDESPVKEELKGSVPSEVKEKDKNPSPATEKQGVKREALPEKKVEKQESIPTALPIRVKKEEKADTPRSPVAALQAQPRKRKLRSASRDDPHRRGRTFLNALENSSPMSSSSSSAATAATSQPPSTSISIPEDGRSFLSESGANSSSGGLQSSSTSTPSGCSRALQRRFPRVRRCLARVSMKLPMSRAASGLTVIVALLMVGIVGTFALHQMMSPEIEALTQQREKLKDDVMALRLQVENITRIAESRLVTIHLLETELERQHVQAAEAAATATTGTEHGAIPHVANEDLKSGELRPSVVLPTIFYTLLLGSVLLASVLYRIFLIIRGEIVAQYKLGKKQYAGGNDSGGLMMPSVSESSMDSRRNGRGTPPLSPTRGPIVDDSVSSGSRSAASGGANSSLSPKSTSEPSPQCYKRAPGSSPTIV</sequence>
<feature type="region of interest" description="Disordered" evidence="8">
    <location>
        <begin position="34"/>
        <end position="63"/>
    </location>
</feature>
<keyword evidence="9" id="KW-0472">Membrane</keyword>
<dbReference type="InterPro" id="IPR013170">
    <property type="entry name" value="mRNA_splic_Cwf21_dom"/>
</dbReference>
<comment type="subcellular location">
    <subcellularLocation>
        <location evidence="1">Nucleus</location>
    </subcellularLocation>
</comment>
<evidence type="ECO:0000256" key="6">
    <source>
        <dbReference type="ARBA" id="ARBA00023242"/>
    </source>
</evidence>
<feature type="compositionally biased region" description="Basic and acidic residues" evidence="8">
    <location>
        <begin position="413"/>
        <end position="429"/>
    </location>
</feature>
<keyword evidence="7" id="KW-0175">Coiled coil</keyword>
<dbReference type="Proteomes" id="UP000735874">
    <property type="component" value="Unassembled WGS sequence"/>
</dbReference>
<dbReference type="EMBL" id="RCMV01000722">
    <property type="protein sequence ID" value="KAG3213538.1"/>
    <property type="molecule type" value="Genomic_DNA"/>
</dbReference>
<dbReference type="GO" id="GO:0008380">
    <property type="term" value="P:RNA splicing"/>
    <property type="evidence" value="ECO:0007669"/>
    <property type="project" value="UniProtKB-KW"/>
</dbReference>
<protein>
    <recommendedName>
        <fullName evidence="10">CWF21 domain-containing protein</fullName>
    </recommendedName>
</protein>
<evidence type="ECO:0000256" key="8">
    <source>
        <dbReference type="SAM" id="MobiDB-lite"/>
    </source>
</evidence>
<dbReference type="VEuPathDB" id="FungiDB:PC110_g18081"/>
<feature type="compositionally biased region" description="Basic and acidic residues" evidence="8">
    <location>
        <begin position="385"/>
        <end position="405"/>
    </location>
</feature>
<evidence type="ECO:0000256" key="4">
    <source>
        <dbReference type="ARBA" id="ARBA00022728"/>
    </source>
</evidence>
<keyword evidence="4" id="KW-0747">Spliceosome</keyword>
<evidence type="ECO:0000259" key="10">
    <source>
        <dbReference type="SMART" id="SM01115"/>
    </source>
</evidence>
<dbReference type="EMBL" id="RCMG01000149">
    <property type="protein sequence ID" value="KAG2861615.1"/>
    <property type="molecule type" value="Genomic_DNA"/>
</dbReference>
<evidence type="ECO:0000256" key="3">
    <source>
        <dbReference type="ARBA" id="ARBA00022664"/>
    </source>
</evidence>
<dbReference type="PANTHER" id="PTHR36562:SF5">
    <property type="entry name" value="SERINE_ARGININE REPETITIVE MATRIX 2"/>
    <property type="match status" value="1"/>
</dbReference>
<feature type="compositionally biased region" description="Low complexity" evidence="8">
    <location>
        <begin position="266"/>
        <end position="277"/>
    </location>
</feature>
<evidence type="ECO:0000256" key="9">
    <source>
        <dbReference type="SAM" id="Phobius"/>
    </source>
</evidence>
<feature type="compositionally biased region" description="Low complexity" evidence="8">
    <location>
        <begin position="764"/>
        <end position="791"/>
    </location>
</feature>